<dbReference type="Proteomes" id="UP000631114">
    <property type="component" value="Unassembled WGS sequence"/>
</dbReference>
<protein>
    <submittedName>
        <fullName evidence="1">Uncharacterized protein</fullName>
    </submittedName>
</protein>
<dbReference type="InterPro" id="IPR011992">
    <property type="entry name" value="EF-hand-dom_pair"/>
</dbReference>
<proteinExistence type="predicted"/>
<dbReference type="AlphaFoldDB" id="A0A835M2L6"/>
<dbReference type="SUPFAM" id="SSF47473">
    <property type="entry name" value="EF-hand"/>
    <property type="match status" value="1"/>
</dbReference>
<reference evidence="1 2" key="1">
    <citation type="submission" date="2020-10" db="EMBL/GenBank/DDBJ databases">
        <title>The Coptis chinensis genome and diversification of protoberbering-type alkaloids.</title>
        <authorList>
            <person name="Wang B."/>
            <person name="Shu S."/>
            <person name="Song C."/>
            <person name="Liu Y."/>
        </authorList>
    </citation>
    <scope>NUCLEOTIDE SEQUENCE [LARGE SCALE GENOMIC DNA]</scope>
    <source>
        <strain evidence="1">HL-2020</strain>
        <tissue evidence="1">Leaf</tissue>
    </source>
</reference>
<comment type="caution">
    <text evidence="1">The sequence shown here is derived from an EMBL/GenBank/DDBJ whole genome shotgun (WGS) entry which is preliminary data.</text>
</comment>
<keyword evidence="2" id="KW-1185">Reference proteome</keyword>
<organism evidence="1 2">
    <name type="scientific">Coptis chinensis</name>
    <dbReference type="NCBI Taxonomy" id="261450"/>
    <lineage>
        <taxon>Eukaryota</taxon>
        <taxon>Viridiplantae</taxon>
        <taxon>Streptophyta</taxon>
        <taxon>Embryophyta</taxon>
        <taxon>Tracheophyta</taxon>
        <taxon>Spermatophyta</taxon>
        <taxon>Magnoliopsida</taxon>
        <taxon>Ranunculales</taxon>
        <taxon>Ranunculaceae</taxon>
        <taxon>Coptidoideae</taxon>
        <taxon>Coptis</taxon>
    </lineage>
</organism>
<accession>A0A835M2L6</accession>
<dbReference type="EMBL" id="JADFTS010000003">
    <property type="protein sequence ID" value="KAF9616735.1"/>
    <property type="molecule type" value="Genomic_DNA"/>
</dbReference>
<dbReference type="OrthoDB" id="1730893at2759"/>
<evidence type="ECO:0000313" key="1">
    <source>
        <dbReference type="EMBL" id="KAF9616735.1"/>
    </source>
</evidence>
<sequence length="116" mass="13743">MHLSTTDPKSSPPSKKWRNSMYVTTYPIPIYMLKLLCLDGTPTYKKMNFEEFCSARIRPYQLETLEGWEQIASTAFEYFEQKGNWVISVEELARVLMFYVEWDYFQCPTQSKKEVG</sequence>
<gene>
    <name evidence="1" type="ORF">IFM89_032254</name>
</gene>
<evidence type="ECO:0000313" key="2">
    <source>
        <dbReference type="Proteomes" id="UP000631114"/>
    </source>
</evidence>
<name>A0A835M2L6_9MAGN</name>